<dbReference type="InterPro" id="IPR013196">
    <property type="entry name" value="HTH_11"/>
</dbReference>
<protein>
    <submittedName>
        <fullName evidence="9">Activator of the mannose operon, transcriptional antiterminator</fullName>
    </submittedName>
</protein>
<dbReference type="PANTHER" id="PTHR30185">
    <property type="entry name" value="CRYPTIC BETA-GLUCOSIDE BGL OPERON ANTITERMINATOR"/>
    <property type="match status" value="1"/>
</dbReference>
<dbReference type="InterPro" id="IPR036095">
    <property type="entry name" value="PTS_EIIB-like_sf"/>
</dbReference>
<keyword evidence="3" id="KW-0805">Transcription regulation</keyword>
<dbReference type="InterPro" id="IPR036634">
    <property type="entry name" value="PRD_sf"/>
</dbReference>
<dbReference type="PROSITE" id="PS51372">
    <property type="entry name" value="PRD_2"/>
    <property type="match status" value="2"/>
</dbReference>
<evidence type="ECO:0000256" key="1">
    <source>
        <dbReference type="ARBA" id="ARBA00022679"/>
    </source>
</evidence>
<feature type="domain" description="PRD" evidence="8">
    <location>
        <begin position="219"/>
        <end position="324"/>
    </location>
</feature>
<dbReference type="Pfam" id="PF00359">
    <property type="entry name" value="PTS_EIIA_2"/>
    <property type="match status" value="1"/>
</dbReference>
<keyword evidence="2" id="KW-0677">Repeat</keyword>
<dbReference type="Gene3D" id="1.10.10.10">
    <property type="entry name" value="Winged helix-like DNA-binding domain superfamily/Winged helix DNA-binding domain"/>
    <property type="match status" value="2"/>
</dbReference>
<dbReference type="CDD" id="cd00211">
    <property type="entry name" value="PTS_IIA_fru"/>
    <property type="match status" value="1"/>
</dbReference>
<keyword evidence="5" id="KW-0804">Transcription</keyword>
<dbReference type="PROSITE" id="PS51099">
    <property type="entry name" value="PTS_EIIB_TYPE_2"/>
    <property type="match status" value="1"/>
</dbReference>
<dbReference type="PANTHER" id="PTHR30185:SF12">
    <property type="entry name" value="TRANSCRIPTIONAL REGULATOR MANR"/>
    <property type="match status" value="1"/>
</dbReference>
<feature type="domain" description="PRD" evidence="8">
    <location>
        <begin position="329"/>
        <end position="436"/>
    </location>
</feature>
<evidence type="ECO:0000313" key="10">
    <source>
        <dbReference type="Proteomes" id="UP000181997"/>
    </source>
</evidence>
<dbReference type="Proteomes" id="UP000181997">
    <property type="component" value="Unassembled WGS sequence"/>
</dbReference>
<dbReference type="InterPro" id="IPR013011">
    <property type="entry name" value="PTS_EIIB_2"/>
</dbReference>
<dbReference type="EMBL" id="FMAU01000004">
    <property type="protein sequence ID" value="SCC22907.1"/>
    <property type="molecule type" value="Genomic_DNA"/>
</dbReference>
<proteinExistence type="predicted"/>
<dbReference type="Gene3D" id="1.10.1790.10">
    <property type="entry name" value="PRD domain"/>
    <property type="match status" value="2"/>
</dbReference>
<feature type="domain" description="PTS EIIA type-2" evidence="6">
    <location>
        <begin position="540"/>
        <end position="679"/>
    </location>
</feature>
<evidence type="ECO:0000256" key="3">
    <source>
        <dbReference type="ARBA" id="ARBA00023015"/>
    </source>
</evidence>
<evidence type="ECO:0000259" key="6">
    <source>
        <dbReference type="PROSITE" id="PS51094"/>
    </source>
</evidence>
<dbReference type="InterPro" id="IPR007737">
    <property type="entry name" value="Mga_HTH"/>
</dbReference>
<feature type="domain" description="PTS EIIB type-2" evidence="7">
    <location>
        <begin position="441"/>
        <end position="531"/>
    </location>
</feature>
<keyword evidence="1" id="KW-0808">Transferase</keyword>
<dbReference type="InterPro" id="IPR036388">
    <property type="entry name" value="WH-like_DNA-bd_sf"/>
</dbReference>
<dbReference type="SUPFAM" id="SSF63520">
    <property type="entry name" value="PTS-regulatory domain, PRD"/>
    <property type="match status" value="2"/>
</dbReference>
<gene>
    <name evidence="9" type="ORF">GA0061094_3266</name>
</gene>
<organism evidence="9 10">
    <name type="scientific">[Bacillus] enclensis</name>
    <dbReference type="NCBI Taxonomy" id="1402860"/>
    <lineage>
        <taxon>Bacteria</taxon>
        <taxon>Bacillati</taxon>
        <taxon>Bacillota</taxon>
        <taxon>Bacilli</taxon>
        <taxon>Bacillales</taxon>
        <taxon>Bacillaceae</taxon>
        <taxon>Rossellomorea</taxon>
    </lineage>
</organism>
<name>A0A1C4CV18_9BACI</name>
<sequence>MDHRSCPQGSGQSEGKKMWKWVAVPVPAARKVGVIMNDRQQEMVGILLRHSNRFLLVKDITEELHCSEKTVRNDLKVIEAELKRYSSAALVRKPGLGVCLEVDENDKSWIYRDFYISGIKENRMEEGDRLIEMAFELLMNPSAVTVGELAAKFYVSKSVIKKDLDLLGNWLGSFDLTMETKQRIGLTLEGTERDKRSALSRLHELVNSNMPGNDFIINQFSPHEVTSITAWMRDLQKKYALSFTDDSFDRIVIHTLLMLKRTKLQQFIAMPEEEIAFLKRHKEYRWAVELLKRMEQAFSIRFPDSERAYLTLHFLGGKFLQRNSVESNDSDELLSKVITAMVTSLSRTHEVDFKKDEELLEGLRVHLHSTLNRLKHGLPVSNVMLQEIKKMYPYLFDQILFAIDEMNQTLPLEIPEEEAAYLTLHFQASLERLKNKHLAVKKAVIVCHMGIGMSQLLRTKVERKFQTVQVEDCIAHSELQAFLKRDEVDFIISTISLEAVEKPHIVVSPLFGKGDEERLAEMISQLGKTPRSSENSMILSYTDPFLVFPNLQETNKYEIIKKLSLDLFKKGYVEKEYTESAMIRERMAATTVGSGIAIPHGNPKYIRQSVIAIATLPEPVEWGAEKASLVFLLAVRDDKQEKVKQLFREISLLSEDPDRIQALLKEKDRLQLLSKFNGS</sequence>
<dbReference type="GO" id="GO:0009401">
    <property type="term" value="P:phosphoenolpyruvate-dependent sugar phosphotransferase system"/>
    <property type="evidence" value="ECO:0007669"/>
    <property type="project" value="InterPro"/>
</dbReference>
<keyword evidence="10" id="KW-1185">Reference proteome</keyword>
<dbReference type="SUPFAM" id="SSF55804">
    <property type="entry name" value="Phoshotransferase/anion transport protein"/>
    <property type="match status" value="1"/>
</dbReference>
<evidence type="ECO:0000256" key="4">
    <source>
        <dbReference type="ARBA" id="ARBA00023159"/>
    </source>
</evidence>
<dbReference type="GO" id="GO:0008982">
    <property type="term" value="F:protein-N(PI)-phosphohistidine-sugar phosphotransferase activity"/>
    <property type="evidence" value="ECO:0007669"/>
    <property type="project" value="InterPro"/>
</dbReference>
<dbReference type="Pfam" id="PF05043">
    <property type="entry name" value="Mga"/>
    <property type="match status" value="1"/>
</dbReference>
<dbReference type="SUPFAM" id="SSF52794">
    <property type="entry name" value="PTS system IIB component-like"/>
    <property type="match status" value="1"/>
</dbReference>
<keyword evidence="4" id="KW-0010">Activator</keyword>
<reference evidence="10" key="1">
    <citation type="submission" date="2016-08" db="EMBL/GenBank/DDBJ databases">
        <authorList>
            <person name="Varghese N."/>
            <person name="Submissions Spin"/>
        </authorList>
    </citation>
    <scope>NUCLEOTIDE SEQUENCE [LARGE SCALE GENOMIC DNA]</scope>
    <source>
        <strain evidence="10">SGD-1123</strain>
    </source>
</reference>
<dbReference type="Pfam" id="PF00874">
    <property type="entry name" value="PRD"/>
    <property type="match status" value="2"/>
</dbReference>
<evidence type="ECO:0000259" key="7">
    <source>
        <dbReference type="PROSITE" id="PS51099"/>
    </source>
</evidence>
<evidence type="ECO:0000256" key="2">
    <source>
        <dbReference type="ARBA" id="ARBA00022737"/>
    </source>
</evidence>
<dbReference type="Gene3D" id="3.40.50.2300">
    <property type="match status" value="1"/>
</dbReference>
<dbReference type="CDD" id="cd05568">
    <property type="entry name" value="PTS_IIB_bgl_like"/>
    <property type="match status" value="1"/>
</dbReference>
<dbReference type="AlphaFoldDB" id="A0A1C4CV18"/>
<dbReference type="PROSITE" id="PS51094">
    <property type="entry name" value="PTS_EIIA_TYPE_2"/>
    <property type="match status" value="1"/>
</dbReference>
<evidence type="ECO:0000256" key="5">
    <source>
        <dbReference type="ARBA" id="ARBA00023163"/>
    </source>
</evidence>
<accession>A0A1C4CV18</accession>
<dbReference type="Pfam" id="PF08279">
    <property type="entry name" value="HTH_11"/>
    <property type="match status" value="1"/>
</dbReference>
<dbReference type="Gene3D" id="3.40.930.10">
    <property type="entry name" value="Mannitol-specific EII, Chain A"/>
    <property type="match status" value="1"/>
</dbReference>
<dbReference type="InterPro" id="IPR050661">
    <property type="entry name" value="BglG_antiterminators"/>
</dbReference>
<dbReference type="InterPro" id="IPR002178">
    <property type="entry name" value="PTS_EIIA_type-2_dom"/>
</dbReference>
<dbReference type="InterPro" id="IPR016152">
    <property type="entry name" value="PTrfase/Anion_transptr"/>
</dbReference>
<dbReference type="InterPro" id="IPR011608">
    <property type="entry name" value="PRD"/>
</dbReference>
<evidence type="ECO:0000313" key="9">
    <source>
        <dbReference type="EMBL" id="SCC22907.1"/>
    </source>
</evidence>
<evidence type="ECO:0000259" key="8">
    <source>
        <dbReference type="PROSITE" id="PS51372"/>
    </source>
</evidence>
<dbReference type="PROSITE" id="PS00372">
    <property type="entry name" value="PTS_EIIA_TYPE_2_HIS"/>
    <property type="match status" value="1"/>
</dbReference>
<dbReference type="GO" id="GO:0006355">
    <property type="term" value="P:regulation of DNA-templated transcription"/>
    <property type="evidence" value="ECO:0007669"/>
    <property type="project" value="InterPro"/>
</dbReference>